<dbReference type="Gene3D" id="2.40.160.20">
    <property type="match status" value="1"/>
</dbReference>
<dbReference type="RefSeq" id="WP_077537755.1">
    <property type="nucleotide sequence ID" value="NZ_CP019628.1"/>
</dbReference>
<dbReference type="InterPro" id="IPR011250">
    <property type="entry name" value="OMP/PagP_B-barrel"/>
</dbReference>
<dbReference type="EMBL" id="CP019628">
    <property type="protein sequence ID" value="AQQ01100.1"/>
    <property type="molecule type" value="Genomic_DNA"/>
</dbReference>
<accession>A0A1Q2H175</accession>
<dbReference type="Proteomes" id="UP000188243">
    <property type="component" value="Chromosome"/>
</dbReference>
<name>A0A1Q2H175_9GAMM</name>
<sequence>MEKILPLLFLCASSQCFADTVYIGVDYVLPEITIASEDAKPKATALRLGVSNNNMAFEAQYLAANDTDNIYSIEFDIEKSAALFFVMQSDVVNGFGLDVSLGYAITDVVTAGPEMTISDNFQYKGFAWGLALHQDIPYIDNTQIRLGYQSLYNKDDIKITAISLGFTYQF</sequence>
<reference evidence="1 2" key="1">
    <citation type="submission" date="2017-02" db="EMBL/GenBank/DDBJ databases">
        <title>Complete genome sequence of the cold-active Pseudoalteromonas aliena strain EH1 isolated from Arctic seawater.</title>
        <authorList>
            <person name="Kim E."/>
            <person name="Heo E."/>
            <person name="Kim H."/>
            <person name="Kim D."/>
        </authorList>
    </citation>
    <scope>NUCLEOTIDE SEQUENCE [LARGE SCALE GENOMIC DNA]</scope>
    <source>
        <strain evidence="1 2">EH1</strain>
    </source>
</reference>
<dbReference type="STRING" id="247523.B0W48_15780"/>
<dbReference type="AlphaFoldDB" id="A0A1Q2H175"/>
<proteinExistence type="predicted"/>
<evidence type="ECO:0000313" key="1">
    <source>
        <dbReference type="EMBL" id="AQQ01100.1"/>
    </source>
</evidence>
<dbReference type="KEGG" id="paln:B0W48_15780"/>
<organism evidence="1 2">
    <name type="scientific">Pseudoalteromonas aliena</name>
    <dbReference type="NCBI Taxonomy" id="247523"/>
    <lineage>
        <taxon>Bacteria</taxon>
        <taxon>Pseudomonadati</taxon>
        <taxon>Pseudomonadota</taxon>
        <taxon>Gammaproteobacteria</taxon>
        <taxon>Alteromonadales</taxon>
        <taxon>Pseudoalteromonadaceae</taxon>
        <taxon>Pseudoalteromonas</taxon>
    </lineage>
</organism>
<evidence type="ECO:0008006" key="3">
    <source>
        <dbReference type="Google" id="ProtNLM"/>
    </source>
</evidence>
<dbReference type="SUPFAM" id="SSF56925">
    <property type="entry name" value="OMPA-like"/>
    <property type="match status" value="1"/>
</dbReference>
<gene>
    <name evidence="1" type="ORF">B0W48_15780</name>
</gene>
<protein>
    <recommendedName>
        <fullName evidence="3">Outer membrane protein beta-barrel domain-containing protein</fullName>
    </recommendedName>
</protein>
<evidence type="ECO:0000313" key="2">
    <source>
        <dbReference type="Proteomes" id="UP000188243"/>
    </source>
</evidence>